<comment type="subcellular location">
    <subcellularLocation>
        <location evidence="1">Membrane</location>
        <topology evidence="1">Lipid-anchor</topology>
    </subcellularLocation>
</comment>
<evidence type="ECO:0000313" key="11">
    <source>
        <dbReference type="Proteomes" id="UP000030153"/>
    </source>
</evidence>
<feature type="domain" description="Spore germination protein N-terminal" evidence="9">
    <location>
        <begin position="25"/>
        <end position="194"/>
    </location>
</feature>
<evidence type="ECO:0000259" key="8">
    <source>
        <dbReference type="Pfam" id="PF05504"/>
    </source>
</evidence>
<keyword evidence="11" id="KW-1185">Reference proteome</keyword>
<evidence type="ECO:0000256" key="2">
    <source>
        <dbReference type="ARBA" id="ARBA00007886"/>
    </source>
</evidence>
<evidence type="ECO:0000256" key="5">
    <source>
        <dbReference type="ARBA" id="ARBA00023136"/>
    </source>
</evidence>
<dbReference type="InterPro" id="IPR046953">
    <property type="entry name" value="Spore_GerAC-like_C"/>
</dbReference>
<dbReference type="PANTHER" id="PTHR35789">
    <property type="entry name" value="SPORE GERMINATION PROTEIN B3"/>
    <property type="match status" value="1"/>
</dbReference>
<gene>
    <name evidence="10" type="ORF">N780_07980</name>
</gene>
<evidence type="ECO:0000256" key="6">
    <source>
        <dbReference type="ARBA" id="ARBA00023139"/>
    </source>
</evidence>
<reference evidence="10 11" key="1">
    <citation type="submission" date="2013-08" db="EMBL/GenBank/DDBJ databases">
        <title>Genome of Pontibacillus chungwhensis.</title>
        <authorList>
            <person name="Wang Q."/>
            <person name="Wang G."/>
        </authorList>
    </citation>
    <scope>NUCLEOTIDE SEQUENCE [LARGE SCALE GENOMIC DNA]</scope>
    <source>
        <strain evidence="10 11">BH030062</strain>
    </source>
</reference>
<dbReference type="PROSITE" id="PS51257">
    <property type="entry name" value="PROKAR_LIPOPROTEIN"/>
    <property type="match status" value="1"/>
</dbReference>
<dbReference type="Pfam" id="PF05504">
    <property type="entry name" value="Spore_GerAC"/>
    <property type="match status" value="1"/>
</dbReference>
<name>A0A0A2UTB7_9BACI</name>
<dbReference type="InterPro" id="IPR057336">
    <property type="entry name" value="GerAC_N"/>
</dbReference>
<evidence type="ECO:0000256" key="3">
    <source>
        <dbReference type="ARBA" id="ARBA00022544"/>
    </source>
</evidence>
<dbReference type="InterPro" id="IPR008844">
    <property type="entry name" value="Spore_GerAC-like"/>
</dbReference>
<dbReference type="eggNOG" id="ENOG502Z9N7">
    <property type="taxonomic scope" value="Bacteria"/>
</dbReference>
<protein>
    <submittedName>
        <fullName evidence="10">Spore gernimation protein GerC</fullName>
    </submittedName>
</protein>
<evidence type="ECO:0000256" key="4">
    <source>
        <dbReference type="ARBA" id="ARBA00022729"/>
    </source>
</evidence>
<dbReference type="RefSeq" id="WP_036783430.1">
    <property type="nucleotide sequence ID" value="NZ_AVBG01000007.1"/>
</dbReference>
<dbReference type="NCBIfam" id="TIGR02887">
    <property type="entry name" value="spore_ger_x_C"/>
    <property type="match status" value="1"/>
</dbReference>
<comment type="caution">
    <text evidence="10">The sequence shown here is derived from an EMBL/GenBank/DDBJ whole genome shotgun (WGS) entry which is preliminary data.</text>
</comment>
<comment type="similarity">
    <text evidence="2">Belongs to the GerABKC lipoprotein family.</text>
</comment>
<dbReference type="Gene3D" id="6.20.190.10">
    <property type="entry name" value="Nutrient germinant receptor protein C, domain 1"/>
    <property type="match status" value="1"/>
</dbReference>
<dbReference type="EMBL" id="AVBG01000007">
    <property type="protein sequence ID" value="KGP91169.1"/>
    <property type="molecule type" value="Genomic_DNA"/>
</dbReference>
<keyword evidence="5" id="KW-0472">Membrane</keyword>
<keyword evidence="7" id="KW-0449">Lipoprotein</keyword>
<accession>A0A0A2UTB7</accession>
<keyword evidence="3" id="KW-0309">Germination</keyword>
<organism evidence="10 11">
    <name type="scientific">Pontibacillus chungwhensis BH030062</name>
    <dbReference type="NCBI Taxonomy" id="1385513"/>
    <lineage>
        <taxon>Bacteria</taxon>
        <taxon>Bacillati</taxon>
        <taxon>Bacillota</taxon>
        <taxon>Bacilli</taxon>
        <taxon>Bacillales</taxon>
        <taxon>Bacillaceae</taxon>
        <taxon>Pontibacillus</taxon>
    </lineage>
</organism>
<evidence type="ECO:0000256" key="7">
    <source>
        <dbReference type="ARBA" id="ARBA00023288"/>
    </source>
</evidence>
<evidence type="ECO:0000256" key="1">
    <source>
        <dbReference type="ARBA" id="ARBA00004635"/>
    </source>
</evidence>
<evidence type="ECO:0000259" key="9">
    <source>
        <dbReference type="Pfam" id="PF25198"/>
    </source>
</evidence>
<dbReference type="Proteomes" id="UP000030153">
    <property type="component" value="Unassembled WGS sequence"/>
</dbReference>
<dbReference type="GO" id="GO:0009847">
    <property type="term" value="P:spore germination"/>
    <property type="evidence" value="ECO:0007669"/>
    <property type="project" value="InterPro"/>
</dbReference>
<feature type="domain" description="Spore germination GerAC-like C-terminal" evidence="8">
    <location>
        <begin position="225"/>
        <end position="388"/>
    </location>
</feature>
<dbReference type="GO" id="GO:0016020">
    <property type="term" value="C:membrane"/>
    <property type="evidence" value="ECO:0007669"/>
    <property type="project" value="UniProtKB-SubCell"/>
</dbReference>
<dbReference type="AlphaFoldDB" id="A0A0A2UTB7"/>
<keyword evidence="6" id="KW-0564">Palmitate</keyword>
<evidence type="ECO:0000313" key="10">
    <source>
        <dbReference type="EMBL" id="KGP91169.1"/>
    </source>
</evidence>
<dbReference type="Pfam" id="PF25198">
    <property type="entry name" value="Spore_GerAC_N"/>
    <property type="match status" value="1"/>
</dbReference>
<dbReference type="Gene3D" id="3.30.300.210">
    <property type="entry name" value="Nutrient germinant receptor protein C, domain 3"/>
    <property type="match status" value="1"/>
</dbReference>
<keyword evidence="4" id="KW-0732">Signal</keyword>
<proteinExistence type="inferred from homology"/>
<dbReference type="STRING" id="1385513.N780_07980"/>
<sequence>MIRRWFLLCFTLLFLLTSLTGCWSKRELDEIAIATGIGLDKTENGYKFTVQIINPAEVAAKTISTRTAVTTYTSEGRSMFEALRGLTDKAPRKVYLSHIRKVVFGEELAREGIRETLDFLTRDHELRTDFHIAVAKGMEAHDLLTILTPMEKIPANKMYFSMQTSREYWAPSLVMKIQQLISTILEDGKEPVISGVYNVGNLKKGSNLDNVEDVGAPTDVRVDSLGVFKGDQLIGWMDQLQSTGYNYIMGNVKNTAEYFKCKDEEGSITIEVMQATSNKTVTIKDGEPHFNVQVSVEGNIADVECEIELMKVDTIKRLEKNFSDQLSTLLNDTVSDVQEDFQSDVFGFGDLIYRTKPKYWKTIKEDWDSRFPDVDVSVETTVKINRTGTISDPYELKKE</sequence>
<dbReference type="OrthoDB" id="9816067at2"/>
<dbReference type="InterPro" id="IPR038501">
    <property type="entry name" value="Spore_GerAC_C_sf"/>
</dbReference>
<dbReference type="PANTHER" id="PTHR35789:SF1">
    <property type="entry name" value="SPORE GERMINATION PROTEIN B3"/>
    <property type="match status" value="1"/>
</dbReference>